<reference evidence="2" key="1">
    <citation type="submission" date="2020-08" db="EMBL/GenBank/DDBJ databases">
        <title>Genome public.</title>
        <authorList>
            <person name="Liu C."/>
            <person name="Sun Q."/>
        </authorList>
    </citation>
    <scope>NUCLEOTIDE SEQUENCE</scope>
    <source>
        <strain evidence="2">NSJ-28</strain>
    </source>
</reference>
<dbReference type="Proteomes" id="UP000606499">
    <property type="component" value="Unassembled WGS sequence"/>
</dbReference>
<comment type="caution">
    <text evidence="2">The sequence shown here is derived from an EMBL/GenBank/DDBJ whole genome shotgun (WGS) entry which is preliminary data.</text>
</comment>
<organism evidence="2 3">
    <name type="scientific">Agathobaculum faecis</name>
    <dbReference type="NCBI Taxonomy" id="2763013"/>
    <lineage>
        <taxon>Bacteria</taxon>
        <taxon>Bacillati</taxon>
        <taxon>Bacillota</taxon>
        <taxon>Clostridia</taxon>
        <taxon>Eubacteriales</taxon>
        <taxon>Butyricicoccaceae</taxon>
        <taxon>Agathobaculum</taxon>
    </lineage>
</organism>
<keyword evidence="1" id="KW-0732">Signal</keyword>
<evidence type="ECO:0000256" key="1">
    <source>
        <dbReference type="SAM" id="SignalP"/>
    </source>
</evidence>
<sequence>MKQIKDMFLIRKAMSFILILSLLTVPAFAATNTKSANFSCNSTPPSGFNLFHPTTGSITGTYNSASTTVSTKVNFSYTTAAVSKINAYNTSKKYTGIDIKDVGNSFHAYSVTSTAPNIKTDIETNSGHDYYNEAEIVIFGSLTAGKTYSMTASWTDYRKGFLSNVFRVHAELSEKGVSDYNVIAGGYKQLADLSYGKTAGYP</sequence>
<accession>A0A923LU51</accession>
<evidence type="ECO:0000313" key="3">
    <source>
        <dbReference type="Proteomes" id="UP000606499"/>
    </source>
</evidence>
<feature type="chain" id="PRO_5037057426" evidence="1">
    <location>
        <begin position="30"/>
        <end position="202"/>
    </location>
</feature>
<gene>
    <name evidence="2" type="ORF">H8S45_07870</name>
</gene>
<dbReference type="AlphaFoldDB" id="A0A923LU51"/>
<protein>
    <submittedName>
        <fullName evidence="2">Uncharacterized protein</fullName>
    </submittedName>
</protein>
<proteinExistence type="predicted"/>
<dbReference type="RefSeq" id="WP_107631388.1">
    <property type="nucleotide sequence ID" value="NZ_JACOPL010000006.1"/>
</dbReference>
<evidence type="ECO:0000313" key="2">
    <source>
        <dbReference type="EMBL" id="MBC5725375.1"/>
    </source>
</evidence>
<dbReference type="EMBL" id="JACOPL010000006">
    <property type="protein sequence ID" value="MBC5725375.1"/>
    <property type="molecule type" value="Genomic_DNA"/>
</dbReference>
<name>A0A923LU51_9FIRM</name>
<keyword evidence="3" id="KW-1185">Reference proteome</keyword>
<feature type="signal peptide" evidence="1">
    <location>
        <begin position="1"/>
        <end position="29"/>
    </location>
</feature>